<keyword evidence="3" id="KW-1185">Reference proteome</keyword>
<accession>A0A4D4JB52</accession>
<gene>
    <name evidence="2" type="ORF">GTS_55240</name>
</gene>
<evidence type="ECO:0000313" key="3">
    <source>
        <dbReference type="Proteomes" id="UP000298860"/>
    </source>
</evidence>
<dbReference type="AlphaFoldDB" id="A0A4D4JB52"/>
<dbReference type="EMBL" id="BJFL01000065">
    <property type="protein sequence ID" value="GDY33891.1"/>
    <property type="molecule type" value="Genomic_DNA"/>
</dbReference>
<dbReference type="OrthoDB" id="3627934at2"/>
<sequence length="126" mass="13990">MTGLSAQVADRVGRLLHAEGFRPLPDVNDDGELIGTRLWRVRAGYVEYLALRPNGFAHAVRVWAAFDYRQPTEHGPVLEYRSGYVVNAVDWLLDSADAPASRLARPYAPPSAENLRRERDEGDGTG</sequence>
<reference evidence="3" key="1">
    <citation type="submission" date="2019-04" db="EMBL/GenBank/DDBJ databases">
        <title>Draft genome sequence of Pseudonocardiaceae bacterium SL3-2-4.</title>
        <authorList>
            <person name="Ningsih F."/>
            <person name="Yokota A."/>
            <person name="Sakai Y."/>
            <person name="Nanatani K."/>
            <person name="Yabe S."/>
            <person name="Oetari A."/>
            <person name="Sjamsuridzal W."/>
        </authorList>
    </citation>
    <scope>NUCLEOTIDE SEQUENCE [LARGE SCALE GENOMIC DNA]</scope>
    <source>
        <strain evidence="3">SL3-2-4</strain>
    </source>
</reference>
<feature type="region of interest" description="Disordered" evidence="1">
    <location>
        <begin position="102"/>
        <end position="126"/>
    </location>
</feature>
<proteinExistence type="predicted"/>
<organism evidence="2 3">
    <name type="scientific">Gandjariella thermophila</name>
    <dbReference type="NCBI Taxonomy" id="1931992"/>
    <lineage>
        <taxon>Bacteria</taxon>
        <taxon>Bacillati</taxon>
        <taxon>Actinomycetota</taxon>
        <taxon>Actinomycetes</taxon>
        <taxon>Pseudonocardiales</taxon>
        <taxon>Pseudonocardiaceae</taxon>
        <taxon>Gandjariella</taxon>
    </lineage>
</organism>
<evidence type="ECO:0000313" key="2">
    <source>
        <dbReference type="EMBL" id="GDY33891.1"/>
    </source>
</evidence>
<evidence type="ECO:0000256" key="1">
    <source>
        <dbReference type="SAM" id="MobiDB-lite"/>
    </source>
</evidence>
<comment type="caution">
    <text evidence="2">The sequence shown here is derived from an EMBL/GenBank/DDBJ whole genome shotgun (WGS) entry which is preliminary data.</text>
</comment>
<feature type="compositionally biased region" description="Basic and acidic residues" evidence="1">
    <location>
        <begin position="114"/>
        <end position="126"/>
    </location>
</feature>
<dbReference type="Proteomes" id="UP000298860">
    <property type="component" value="Unassembled WGS sequence"/>
</dbReference>
<protein>
    <submittedName>
        <fullName evidence="2">Uncharacterized protein</fullName>
    </submittedName>
</protein>
<dbReference type="RefSeq" id="WP_137816802.1">
    <property type="nucleotide sequence ID" value="NZ_BJFL01000065.1"/>
</dbReference>
<name>A0A4D4JB52_9PSEU</name>